<evidence type="ECO:0000313" key="2">
    <source>
        <dbReference type="Proteomes" id="UP000095488"/>
    </source>
</evidence>
<reference evidence="1 2" key="1">
    <citation type="submission" date="2015-09" db="EMBL/GenBank/DDBJ databases">
        <authorList>
            <consortium name="Pathogen Informatics"/>
            <person name="Wu L."/>
            <person name="Ma J."/>
        </authorList>
    </citation>
    <scope>NUCLEOTIDE SEQUENCE [LARGE SCALE GENOMIC DNA]</scope>
    <source>
        <strain evidence="1 2">2789STDY5834858</strain>
    </source>
</reference>
<dbReference type="EMBL" id="CYZR01000001">
    <property type="protein sequence ID" value="CUN45561.1"/>
    <property type="molecule type" value="Genomic_DNA"/>
</dbReference>
<organism evidence="1 2">
    <name type="scientific">Sarcina ventriculi</name>
    <name type="common">Clostridium ventriculi</name>
    <dbReference type="NCBI Taxonomy" id="1267"/>
    <lineage>
        <taxon>Bacteria</taxon>
        <taxon>Bacillati</taxon>
        <taxon>Bacillota</taxon>
        <taxon>Clostridia</taxon>
        <taxon>Eubacteriales</taxon>
        <taxon>Clostridiaceae</taxon>
        <taxon>Sarcina</taxon>
    </lineage>
</organism>
<sequence length="69" mass="7842">MNKDIEYESFGKNIFPLEYLSEDEKKELGILEKRCCGNTKGSCLSCSKNKDKGNRCDTCSKYSACCKKK</sequence>
<evidence type="ECO:0000313" key="1">
    <source>
        <dbReference type="EMBL" id="CUN45561.1"/>
    </source>
</evidence>
<gene>
    <name evidence="1" type="ORF">ERS852473_00192</name>
</gene>
<protein>
    <submittedName>
        <fullName evidence="1">Uncharacterized protein</fullName>
    </submittedName>
</protein>
<name>A0ABP2APQ1_SARVE</name>
<proteinExistence type="predicted"/>
<comment type="caution">
    <text evidence="1">The sequence shown here is derived from an EMBL/GenBank/DDBJ whole genome shotgun (WGS) entry which is preliminary data.</text>
</comment>
<dbReference type="RefSeq" id="WP_055257094.1">
    <property type="nucleotide sequence ID" value="NZ_BCMV01000023.1"/>
</dbReference>
<dbReference type="Proteomes" id="UP000095488">
    <property type="component" value="Unassembled WGS sequence"/>
</dbReference>
<accession>A0ABP2APQ1</accession>
<keyword evidence="2" id="KW-1185">Reference proteome</keyword>